<dbReference type="AlphaFoldDB" id="A0A0P7ZJ82"/>
<dbReference type="InterPro" id="IPR005149">
    <property type="entry name" value="Tscrpt_reg_PadR_N"/>
</dbReference>
<evidence type="ECO:0000313" key="2">
    <source>
        <dbReference type="EMBL" id="KPQ45113.1"/>
    </source>
</evidence>
<dbReference type="Proteomes" id="UP000050360">
    <property type="component" value="Unassembled WGS sequence"/>
</dbReference>
<dbReference type="InterPro" id="IPR036388">
    <property type="entry name" value="WH-like_DNA-bd_sf"/>
</dbReference>
<dbReference type="PANTHER" id="PTHR43252:SF5">
    <property type="entry name" value="TRANSCRIPTIONAL REGULATOR, PADR-LIKE FAMILY"/>
    <property type="match status" value="1"/>
</dbReference>
<name>A0A0P7ZJ82_9EURY</name>
<dbReference type="EMBL" id="LKCM01000021">
    <property type="protein sequence ID" value="KPQ45113.1"/>
    <property type="molecule type" value="Genomic_DNA"/>
</dbReference>
<dbReference type="PANTHER" id="PTHR43252">
    <property type="entry name" value="TRANSCRIPTIONAL REGULATOR YQJI"/>
    <property type="match status" value="1"/>
</dbReference>
<reference evidence="2 3" key="1">
    <citation type="submission" date="2015-09" db="EMBL/GenBank/DDBJ databases">
        <title>A metagenomics-based metabolic model of nitrate-dependent anaerobic oxidation of methane by Methanoperedens-like archaea.</title>
        <authorList>
            <person name="Arshad A."/>
            <person name="Speth D.R."/>
            <person name="De Graaf R.M."/>
            <person name="Op Den Camp H.J."/>
            <person name="Jetten M.S."/>
            <person name="Welte C.U."/>
        </authorList>
    </citation>
    <scope>NUCLEOTIDE SEQUENCE [LARGE SCALE GENOMIC DNA]</scope>
</reference>
<dbReference type="InterPro" id="IPR011991">
    <property type="entry name" value="ArsR-like_HTH"/>
</dbReference>
<dbReference type="SUPFAM" id="SSF46785">
    <property type="entry name" value="Winged helix' DNA-binding domain"/>
    <property type="match status" value="1"/>
</dbReference>
<gene>
    <name evidence="2" type="ORF">MPEBLZ_00287</name>
</gene>
<organism evidence="2 3">
    <name type="scientific">Candidatus Methanoperedens nitratireducens</name>
    <dbReference type="NCBI Taxonomy" id="1392998"/>
    <lineage>
        <taxon>Archaea</taxon>
        <taxon>Methanobacteriati</taxon>
        <taxon>Methanobacteriota</taxon>
        <taxon>Stenosarchaea group</taxon>
        <taxon>Methanomicrobia</taxon>
        <taxon>Methanosarcinales</taxon>
        <taxon>ANME-2 cluster</taxon>
        <taxon>Candidatus Methanoperedentaceae</taxon>
        <taxon>Candidatus Methanoperedens</taxon>
    </lineage>
</organism>
<feature type="domain" description="Transcription regulator PadR N-terminal" evidence="1">
    <location>
        <begin position="12"/>
        <end position="73"/>
    </location>
</feature>
<dbReference type="CDD" id="cd00090">
    <property type="entry name" value="HTH_ARSR"/>
    <property type="match status" value="1"/>
</dbReference>
<sequence length="101" mass="11634">MRGMLSFLIMWFLSKRPMYGEEIALELEKMKGNKPTPGTIYPALKHLQNNGLVTSKKDGRNIIYSLTEKGTTTSKKAFEYFCSMFEPVFKDCIKAKNLKKM</sequence>
<evidence type="ECO:0000259" key="1">
    <source>
        <dbReference type="Pfam" id="PF03551"/>
    </source>
</evidence>
<dbReference type="InterPro" id="IPR036390">
    <property type="entry name" value="WH_DNA-bd_sf"/>
</dbReference>
<accession>A0A0P7ZJ82</accession>
<dbReference type="Pfam" id="PF03551">
    <property type="entry name" value="PadR"/>
    <property type="match status" value="1"/>
</dbReference>
<evidence type="ECO:0000313" key="3">
    <source>
        <dbReference type="Proteomes" id="UP000050360"/>
    </source>
</evidence>
<protein>
    <submittedName>
        <fullName evidence="2">Transcriptional regulator, PadR family</fullName>
    </submittedName>
</protein>
<comment type="caution">
    <text evidence="2">The sequence shown here is derived from an EMBL/GenBank/DDBJ whole genome shotgun (WGS) entry which is preliminary data.</text>
</comment>
<proteinExistence type="predicted"/>
<dbReference type="Gene3D" id="1.10.10.10">
    <property type="entry name" value="Winged helix-like DNA-binding domain superfamily/Winged helix DNA-binding domain"/>
    <property type="match status" value="1"/>
</dbReference>